<evidence type="ECO:0000256" key="7">
    <source>
        <dbReference type="ARBA" id="ARBA00023065"/>
    </source>
</evidence>
<comment type="activity regulation">
    <text evidence="9">Requires K(+) for maximal activity.</text>
</comment>
<feature type="transmembrane region" description="Helical" evidence="9">
    <location>
        <begin position="422"/>
        <end position="442"/>
    </location>
</feature>
<dbReference type="AlphaFoldDB" id="A0A5C6E6A8"/>
<feature type="signal peptide" evidence="10">
    <location>
        <begin position="1"/>
        <end position="31"/>
    </location>
</feature>
<comment type="cofactor">
    <cofactor evidence="9">
        <name>Mg(2+)</name>
        <dbReference type="ChEBI" id="CHEBI:18420"/>
    </cofactor>
</comment>
<feature type="transmembrane region" description="Helical" evidence="9">
    <location>
        <begin position="579"/>
        <end position="597"/>
    </location>
</feature>
<dbReference type="Pfam" id="PF03030">
    <property type="entry name" value="H_PPase"/>
    <property type="match status" value="1"/>
</dbReference>
<dbReference type="GO" id="GO:0000287">
    <property type="term" value="F:magnesium ion binding"/>
    <property type="evidence" value="ECO:0007669"/>
    <property type="project" value="UniProtKB-UniRule"/>
</dbReference>
<feature type="transmembrane region" description="Helical" evidence="9">
    <location>
        <begin position="71"/>
        <end position="92"/>
    </location>
</feature>
<feature type="transmembrane region" description="Helical" evidence="9">
    <location>
        <begin position="237"/>
        <end position="257"/>
    </location>
</feature>
<keyword evidence="8 9" id="KW-0472">Membrane</keyword>
<comment type="caution">
    <text evidence="9">Lacks conserved residue(s) required for the propagation of feature annotation.</text>
</comment>
<gene>
    <name evidence="11" type="primary">hppA1_1</name>
    <name evidence="9" type="synonym">hppA</name>
    <name evidence="11" type="ORF">Q31b_20300</name>
</gene>
<comment type="catalytic activity">
    <reaction evidence="9">
        <text>Na(+)(in) + diphosphate + H2O = Na(+)(out) + 2 phosphate + H(+)</text>
        <dbReference type="Rhea" id="RHEA:57884"/>
        <dbReference type="ChEBI" id="CHEBI:15377"/>
        <dbReference type="ChEBI" id="CHEBI:15378"/>
        <dbReference type="ChEBI" id="CHEBI:29101"/>
        <dbReference type="ChEBI" id="CHEBI:33019"/>
        <dbReference type="ChEBI" id="CHEBI:43474"/>
        <dbReference type="EC" id="7.2.3.1"/>
    </reaction>
</comment>
<dbReference type="GO" id="GO:0006814">
    <property type="term" value="P:sodium ion transport"/>
    <property type="evidence" value="ECO:0007669"/>
    <property type="project" value="UniProtKB-UniRule"/>
</dbReference>
<evidence type="ECO:0000313" key="11">
    <source>
        <dbReference type="EMBL" id="TWU42996.1"/>
    </source>
</evidence>
<dbReference type="EC" id="7.2.3.1" evidence="9"/>
<dbReference type="NCBIfam" id="NF001960">
    <property type="entry name" value="PRK00733.3-5"/>
    <property type="match status" value="1"/>
</dbReference>
<comment type="caution">
    <text evidence="11">The sequence shown here is derived from an EMBL/GenBank/DDBJ whole genome shotgun (WGS) entry which is preliminary data.</text>
</comment>
<evidence type="ECO:0000256" key="4">
    <source>
        <dbReference type="ARBA" id="ARBA00022842"/>
    </source>
</evidence>
<keyword evidence="2 9" id="KW-0813">Transport</keyword>
<dbReference type="GO" id="GO:0005886">
    <property type="term" value="C:plasma membrane"/>
    <property type="evidence" value="ECO:0007669"/>
    <property type="project" value="UniProtKB-SubCell"/>
</dbReference>
<feature type="transmembrane region" description="Helical" evidence="9">
    <location>
        <begin position="483"/>
        <end position="504"/>
    </location>
</feature>
<dbReference type="GO" id="GO:0012505">
    <property type="term" value="C:endomembrane system"/>
    <property type="evidence" value="ECO:0007669"/>
    <property type="project" value="UniProtKB-SubCell"/>
</dbReference>
<keyword evidence="10" id="KW-0732">Signal</keyword>
<dbReference type="HAMAP" id="MF_01129">
    <property type="entry name" value="PPase_energized_pump"/>
    <property type="match status" value="1"/>
</dbReference>
<sequence precursor="true">MLTQIFEWQRFRMVAAMTAITLILSLPIAVAAQDGAPAINDSAPDVDVTSTADSVVAPVVSIPPVDDTMTVFVWSIAFIGSICALIQAYLFYKTMQTSDPGNDRMQEIAGYVREGANAYLTQQYKVVGVFFLVIVALLAYAAFGLNVQSRWVPFAFLTGGFFSGLAGWFGMKTATLASNRTAAGAQKSLNQGLQVAFRSGAVMGLTVVGLGLLDITLWFAVLYWVLPLVNPDYTMKLVDITVTMLCFGMGASSQALFARVGGGIFTKAADVGADLVGKVEQGIPEDDPRNPATIADNVGDNVGDVAGMGADLYESYCGSILATAALGVAAFSTSELVPSGMNGTQAQLQAMMLPMAIAGIGIFLSIAGIYVVRTKDDATQKNLLSALGRGINLSTFLVAVAAIFLGTWLMPKTLGTTITVGGIALPGVAFSVITGLVAGWIIGKWTEYSTSDEFKPTRNLADQSLTGPATIIIGGIADGMMSVWAPVVVICIATLASFGFANGWNFSDVNFFALGLYGVGIAAVGMLSTLGITLATDAYGPIADNAGGNAEMSGLDPIVRQRTDALDSLGNTTAATGKGFAIGSAALTALALMAAYIEEVRIGFERWGDEVVEVVDADFIKASDGFVVSKYSDANGKMHSATWLVSPTSLAADEELEAAWKAKTFKAGPVEVADMIAYDLDESGAMKVDEFGRPAGARFTATGDKLIFLPTAHIQDFSDYYNFSVMNPKVLVGTFLGVMATLVFCAMTMKAVGRAAQGMVEEVRRQFREKPGIMEGTDMPDYAAPVAISTKAAQREMIVPSLLGLLLPVVTGLLLGVGGVMGLLVGTLTGGFCIAIFMANAGGSWDNAKKYIEAGAHGGKGTDAHKAAVVGDTVGDPFKDTSGPSLNILIKLMSMVSVVVAGLIVRYSLVALGIF</sequence>
<feature type="transmembrane region" description="Helical" evidence="9">
    <location>
        <begin position="730"/>
        <end position="749"/>
    </location>
</feature>
<feature type="transmembrane region" description="Helical" evidence="9">
    <location>
        <begin position="823"/>
        <end position="841"/>
    </location>
</feature>
<evidence type="ECO:0000256" key="8">
    <source>
        <dbReference type="ARBA" id="ARBA00023136"/>
    </source>
</evidence>
<dbReference type="GO" id="GO:0009678">
    <property type="term" value="F:diphosphate hydrolysis-driven proton transmembrane transporter activity"/>
    <property type="evidence" value="ECO:0007669"/>
    <property type="project" value="UniProtKB-UniRule"/>
</dbReference>
<keyword evidence="9" id="KW-0630">Potassium</keyword>
<keyword evidence="12" id="KW-1185">Reference proteome</keyword>
<keyword evidence="9" id="KW-1003">Cell membrane</keyword>
<evidence type="ECO:0000256" key="5">
    <source>
        <dbReference type="ARBA" id="ARBA00022967"/>
    </source>
</evidence>
<keyword evidence="4 9" id="KW-0460">Magnesium</keyword>
<organism evidence="11 12">
    <name type="scientific">Novipirellula aureliae</name>
    <dbReference type="NCBI Taxonomy" id="2527966"/>
    <lineage>
        <taxon>Bacteria</taxon>
        <taxon>Pseudomonadati</taxon>
        <taxon>Planctomycetota</taxon>
        <taxon>Planctomycetia</taxon>
        <taxon>Pirellulales</taxon>
        <taxon>Pirellulaceae</taxon>
        <taxon>Novipirellula</taxon>
    </lineage>
</organism>
<dbReference type="Proteomes" id="UP000315471">
    <property type="component" value="Unassembled WGS sequence"/>
</dbReference>
<keyword evidence="6 9" id="KW-1133">Transmembrane helix</keyword>
<feature type="transmembrane region" description="Helical" evidence="9">
    <location>
        <begin position="351"/>
        <end position="371"/>
    </location>
</feature>
<evidence type="ECO:0000256" key="2">
    <source>
        <dbReference type="ARBA" id="ARBA00022448"/>
    </source>
</evidence>
<feature type="transmembrane region" description="Helical" evidence="9">
    <location>
        <begin position="511"/>
        <end position="535"/>
    </location>
</feature>
<dbReference type="InterPro" id="IPR004131">
    <property type="entry name" value="PPase-energised_H-pump"/>
</dbReference>
<keyword evidence="5 9" id="KW-1278">Translocase</keyword>
<evidence type="ECO:0000256" key="9">
    <source>
        <dbReference type="HAMAP-Rule" id="MF_01129"/>
    </source>
</evidence>
<dbReference type="GO" id="GO:0030955">
    <property type="term" value="F:potassium ion binding"/>
    <property type="evidence" value="ECO:0007669"/>
    <property type="project" value="UniProtKB-UniRule"/>
</dbReference>
<dbReference type="GO" id="GO:0004427">
    <property type="term" value="F:inorganic diphosphate phosphatase activity"/>
    <property type="evidence" value="ECO:0007669"/>
    <property type="project" value="UniProtKB-UniRule"/>
</dbReference>
<comment type="subunit">
    <text evidence="9">Homodimer.</text>
</comment>
<dbReference type="EMBL" id="SJPY01000003">
    <property type="protein sequence ID" value="TWU42996.1"/>
    <property type="molecule type" value="Genomic_DNA"/>
</dbReference>
<comment type="function">
    <text evidence="9">Sodium pump that utilizes the energy of pyrophosphate hydrolysis as the driving force for Na(+) movement across the membrane.</text>
</comment>
<feature type="site" description="Determinant of potassium dependence" evidence="9">
    <location>
        <position position="574"/>
    </location>
</feature>
<feature type="transmembrane region" description="Helical" evidence="9">
    <location>
        <begin position="201"/>
        <end position="225"/>
    </location>
</feature>
<evidence type="ECO:0000256" key="3">
    <source>
        <dbReference type="ARBA" id="ARBA00022692"/>
    </source>
</evidence>
<evidence type="ECO:0000256" key="10">
    <source>
        <dbReference type="SAM" id="SignalP"/>
    </source>
</evidence>
<dbReference type="PIRSF" id="PIRSF001265">
    <property type="entry name" value="H+-PPase"/>
    <property type="match status" value="1"/>
</dbReference>
<accession>A0A5C6E6A8</accession>
<feature type="transmembrane region" description="Helical" evidence="9">
    <location>
        <begin position="151"/>
        <end position="171"/>
    </location>
</feature>
<feature type="chain" id="PRO_5022995452" description="Putative K(+)-stimulated pyrophosphate-energized sodium pump" evidence="10">
    <location>
        <begin position="32"/>
        <end position="915"/>
    </location>
</feature>
<keyword evidence="3 9" id="KW-0812">Transmembrane</keyword>
<dbReference type="PANTHER" id="PTHR31998">
    <property type="entry name" value="K(+)-INSENSITIVE PYROPHOSPHATE-ENERGIZED PROTON PUMP"/>
    <property type="match status" value="1"/>
</dbReference>
<proteinExistence type="inferred from homology"/>
<keyword evidence="9" id="KW-0739">Sodium transport</keyword>
<comment type="similarity">
    <text evidence="9">Belongs to the H(+)-translocating pyrophosphatase (TC 3.A.10) family. K(+)-stimulated subfamily.</text>
</comment>
<dbReference type="NCBIfam" id="NF001954">
    <property type="entry name" value="PRK00733.2-2"/>
    <property type="match status" value="1"/>
</dbReference>
<keyword evidence="11" id="KW-0378">Hydrolase</keyword>
<protein>
    <recommendedName>
        <fullName evidence="9">Putative K(+)-stimulated pyrophosphate-energized sodium pump</fullName>
        <ecNumber evidence="9">7.2.3.1</ecNumber>
    </recommendedName>
    <alternativeName>
        <fullName evidence="9">Membrane-bound sodium-translocating pyrophosphatase</fullName>
    </alternativeName>
    <alternativeName>
        <fullName evidence="9">Pyrophosphate-energized inorganic pyrophosphatase</fullName>
        <shortName evidence="9">Na(+)-PPase</shortName>
    </alternativeName>
</protein>
<evidence type="ECO:0000256" key="6">
    <source>
        <dbReference type="ARBA" id="ARBA00022989"/>
    </source>
</evidence>
<reference evidence="11 12" key="1">
    <citation type="submission" date="2019-02" db="EMBL/GenBank/DDBJ databases">
        <title>Deep-cultivation of Planctomycetes and their phenomic and genomic characterization uncovers novel biology.</title>
        <authorList>
            <person name="Wiegand S."/>
            <person name="Jogler M."/>
            <person name="Boedeker C."/>
            <person name="Pinto D."/>
            <person name="Vollmers J."/>
            <person name="Rivas-Marin E."/>
            <person name="Kohn T."/>
            <person name="Peeters S.H."/>
            <person name="Heuer A."/>
            <person name="Rast P."/>
            <person name="Oberbeckmann S."/>
            <person name="Bunk B."/>
            <person name="Jeske O."/>
            <person name="Meyerdierks A."/>
            <person name="Storesund J.E."/>
            <person name="Kallscheuer N."/>
            <person name="Luecker S."/>
            <person name="Lage O.M."/>
            <person name="Pohl T."/>
            <person name="Merkel B.J."/>
            <person name="Hornburger P."/>
            <person name="Mueller R.-W."/>
            <person name="Bruemmer F."/>
            <person name="Labrenz M."/>
            <person name="Spormann A.M."/>
            <person name="Op Den Camp H."/>
            <person name="Overmann J."/>
            <person name="Amann R."/>
            <person name="Jetten M.S.M."/>
            <person name="Mascher T."/>
            <person name="Medema M.H."/>
            <person name="Devos D.P."/>
            <person name="Kaster A.-K."/>
            <person name="Ovreas L."/>
            <person name="Rohde M."/>
            <person name="Galperin M.Y."/>
            <person name="Jogler C."/>
        </authorList>
    </citation>
    <scope>NUCLEOTIDE SEQUENCE [LARGE SCALE GENOMIC DNA]</scope>
    <source>
        <strain evidence="11 12">Q31b</strain>
    </source>
</reference>
<feature type="transmembrane region" description="Helical" evidence="9">
    <location>
        <begin position="126"/>
        <end position="145"/>
    </location>
</feature>
<evidence type="ECO:0000313" key="12">
    <source>
        <dbReference type="Proteomes" id="UP000315471"/>
    </source>
</evidence>
<feature type="transmembrane region" description="Helical" evidence="9">
    <location>
        <begin position="797"/>
        <end position="816"/>
    </location>
</feature>
<feature type="transmembrane region" description="Helical" evidence="9">
    <location>
        <begin position="391"/>
        <end position="410"/>
    </location>
</feature>
<evidence type="ECO:0000256" key="1">
    <source>
        <dbReference type="ARBA" id="ARBA00004127"/>
    </source>
</evidence>
<comment type="subcellular location">
    <subcellularLocation>
        <location evidence="9">Cell membrane</location>
        <topology evidence="9">Multi-pass membrane protein</topology>
    </subcellularLocation>
    <subcellularLocation>
        <location evidence="1">Endomembrane system</location>
        <topology evidence="1">Multi-pass membrane protein</topology>
    </subcellularLocation>
</comment>
<feature type="transmembrane region" description="Helical" evidence="9">
    <location>
        <begin position="888"/>
        <end position="909"/>
    </location>
</feature>
<keyword evidence="7 9" id="KW-0406">Ion transport</keyword>
<name>A0A5C6E6A8_9BACT</name>
<keyword evidence="9" id="KW-0915">Sodium</keyword>